<evidence type="ECO:0000313" key="4">
    <source>
        <dbReference type="Proteomes" id="UP001497497"/>
    </source>
</evidence>
<proteinExistence type="predicted"/>
<accession>A0AAV2I6J0</accession>
<comment type="caution">
    <text evidence="3">The sequence shown here is derived from an EMBL/GenBank/DDBJ whole genome shotgun (WGS) entry which is preliminary data.</text>
</comment>
<keyword evidence="2" id="KW-0472">Membrane</keyword>
<evidence type="ECO:0000256" key="1">
    <source>
        <dbReference type="SAM" id="MobiDB-lite"/>
    </source>
</evidence>
<dbReference type="EMBL" id="CAXITT010000478">
    <property type="protein sequence ID" value="CAL1542278.1"/>
    <property type="molecule type" value="Genomic_DNA"/>
</dbReference>
<name>A0AAV2I6J0_LYMST</name>
<feature type="region of interest" description="Disordered" evidence="1">
    <location>
        <begin position="157"/>
        <end position="213"/>
    </location>
</feature>
<dbReference type="AlphaFoldDB" id="A0AAV2I6J0"/>
<feature type="transmembrane region" description="Helical" evidence="2">
    <location>
        <begin position="124"/>
        <end position="150"/>
    </location>
</feature>
<evidence type="ECO:0000256" key="2">
    <source>
        <dbReference type="SAM" id="Phobius"/>
    </source>
</evidence>
<dbReference type="Proteomes" id="UP001497497">
    <property type="component" value="Unassembled WGS sequence"/>
</dbReference>
<keyword evidence="2" id="KW-0812">Transmembrane</keyword>
<gene>
    <name evidence="3" type="ORF">GSLYS_00015872001</name>
</gene>
<evidence type="ECO:0000313" key="3">
    <source>
        <dbReference type="EMBL" id="CAL1542278.1"/>
    </source>
</evidence>
<keyword evidence="4" id="KW-1185">Reference proteome</keyword>
<sequence>MERRRHPHIQCRPNPAPMLRSCSSSTLERAMGSPSRNSLQKNVPCDEFVVYRREPYPDDCEPQYTVYQREDDWKPCRSPYPRRTPEICPPPCENLPNFACPGCQCVMVSQKKNQMFDDLRNNNFFACVGNILTFMVAFFFFLSVLEYIVYHEMGDHPEPGPENRGRSFHKDQPSPERKGKEEVQSEFVPERDRKIQVKPETKTKPKVESRSKA</sequence>
<protein>
    <submittedName>
        <fullName evidence="3">Uncharacterized protein</fullName>
    </submittedName>
</protein>
<keyword evidence="2" id="KW-1133">Transmembrane helix</keyword>
<organism evidence="3 4">
    <name type="scientific">Lymnaea stagnalis</name>
    <name type="common">Great pond snail</name>
    <name type="synonym">Helix stagnalis</name>
    <dbReference type="NCBI Taxonomy" id="6523"/>
    <lineage>
        <taxon>Eukaryota</taxon>
        <taxon>Metazoa</taxon>
        <taxon>Spiralia</taxon>
        <taxon>Lophotrochozoa</taxon>
        <taxon>Mollusca</taxon>
        <taxon>Gastropoda</taxon>
        <taxon>Heterobranchia</taxon>
        <taxon>Euthyneura</taxon>
        <taxon>Panpulmonata</taxon>
        <taxon>Hygrophila</taxon>
        <taxon>Lymnaeoidea</taxon>
        <taxon>Lymnaeidae</taxon>
        <taxon>Lymnaea</taxon>
    </lineage>
</organism>
<reference evidence="3 4" key="1">
    <citation type="submission" date="2024-04" db="EMBL/GenBank/DDBJ databases">
        <authorList>
            <consortium name="Genoscope - CEA"/>
            <person name="William W."/>
        </authorList>
    </citation>
    <scope>NUCLEOTIDE SEQUENCE [LARGE SCALE GENOMIC DNA]</scope>
</reference>